<evidence type="ECO:0000313" key="2">
    <source>
        <dbReference type="Proteomes" id="UP001152747"/>
    </source>
</evidence>
<proteinExistence type="predicted"/>
<comment type="caution">
    <text evidence="1">The sequence shown here is derived from an EMBL/GenBank/DDBJ whole genome shotgun (WGS) entry which is preliminary data.</text>
</comment>
<keyword evidence="2" id="KW-1185">Reference proteome</keyword>
<dbReference type="Proteomes" id="UP001152747">
    <property type="component" value="Unassembled WGS sequence"/>
</dbReference>
<sequence>MLLICPTTTMFHATPALVPYGINQICWQSADVPLVSINNAGYIQRIVGYSPNGFNQICWRLSTHCWYFVTSYCSKWYPFINALLVFWKMLHNQYDVYAEDRYGQSTYKQKEVLHKHY</sequence>
<dbReference type="EMBL" id="CANHGI010000005">
    <property type="protein sequence ID" value="CAI5450022.1"/>
    <property type="molecule type" value="Genomic_DNA"/>
</dbReference>
<organism evidence="1 2">
    <name type="scientific">Caenorhabditis angaria</name>
    <dbReference type="NCBI Taxonomy" id="860376"/>
    <lineage>
        <taxon>Eukaryota</taxon>
        <taxon>Metazoa</taxon>
        <taxon>Ecdysozoa</taxon>
        <taxon>Nematoda</taxon>
        <taxon>Chromadorea</taxon>
        <taxon>Rhabditida</taxon>
        <taxon>Rhabditina</taxon>
        <taxon>Rhabditomorpha</taxon>
        <taxon>Rhabditoidea</taxon>
        <taxon>Rhabditidae</taxon>
        <taxon>Peloderinae</taxon>
        <taxon>Caenorhabditis</taxon>
    </lineage>
</organism>
<reference evidence="1" key="1">
    <citation type="submission" date="2022-11" db="EMBL/GenBank/DDBJ databases">
        <authorList>
            <person name="Kikuchi T."/>
        </authorList>
    </citation>
    <scope>NUCLEOTIDE SEQUENCE</scope>
    <source>
        <strain evidence="1">PS1010</strain>
    </source>
</reference>
<gene>
    <name evidence="1" type="ORF">CAMP_LOCUS12659</name>
</gene>
<dbReference type="AlphaFoldDB" id="A0A9P1ITR3"/>
<protein>
    <submittedName>
        <fullName evidence="1">Uncharacterized protein</fullName>
    </submittedName>
</protein>
<evidence type="ECO:0000313" key="1">
    <source>
        <dbReference type="EMBL" id="CAI5450022.1"/>
    </source>
</evidence>
<accession>A0A9P1ITR3</accession>
<name>A0A9P1ITR3_9PELO</name>